<feature type="domain" description="Chitin-binding type-4" evidence="1">
    <location>
        <begin position="80"/>
        <end position="173"/>
    </location>
</feature>
<dbReference type="InterPro" id="IPR004302">
    <property type="entry name" value="Cellulose/chitin-bd_N"/>
</dbReference>
<proteinExistence type="predicted"/>
<dbReference type="RefSeq" id="WP_275468303.1">
    <property type="nucleotide sequence ID" value="NZ_CP110232.1"/>
</dbReference>
<evidence type="ECO:0000259" key="1">
    <source>
        <dbReference type="Pfam" id="PF03067"/>
    </source>
</evidence>
<keyword evidence="3" id="KW-1185">Reference proteome</keyword>
<dbReference type="Pfam" id="PF03067">
    <property type="entry name" value="LPMO_10"/>
    <property type="match status" value="1"/>
</dbReference>
<dbReference type="EMBL" id="CP110232">
    <property type="protein sequence ID" value="WEG72500.1"/>
    <property type="molecule type" value="Genomic_DNA"/>
</dbReference>
<keyword evidence="2" id="KW-0560">Oxidoreductase</keyword>
<evidence type="ECO:0000313" key="2">
    <source>
        <dbReference type="EMBL" id="WEG72500.1"/>
    </source>
</evidence>
<dbReference type="AlphaFoldDB" id="A0AAF0CT70"/>
<dbReference type="Gene3D" id="2.70.50.50">
    <property type="entry name" value="chitin-binding protein cbp21"/>
    <property type="match status" value="1"/>
</dbReference>
<dbReference type="Proteomes" id="UP001179647">
    <property type="component" value="Chromosome"/>
</dbReference>
<sequence>MQEKSYTNTAQEKRPVEATIYEPSSNQSIWLYLEEKNHKQISKNIDALEIQSNLVLESMTVSESQEEIAREKTRNIEKEVQNKLHNVISTAEETSEHKVVWSYYMTKNNWQNFGELSADNLELIGEAEVINQHLLPKQTQAIAFPSDRKGKHLIVAMSDDIEVKKGFYHVIEIML</sequence>
<evidence type="ECO:0000313" key="3">
    <source>
        <dbReference type="Proteomes" id="UP001179647"/>
    </source>
</evidence>
<keyword evidence="2" id="KW-0503">Monooxygenase</keyword>
<accession>A0AAF0CT70</accession>
<organism evidence="2 3">
    <name type="scientific">Vagococcus intermedius</name>
    <dbReference type="NCBI Taxonomy" id="2991418"/>
    <lineage>
        <taxon>Bacteria</taxon>
        <taxon>Bacillati</taxon>
        <taxon>Bacillota</taxon>
        <taxon>Bacilli</taxon>
        <taxon>Lactobacillales</taxon>
        <taxon>Enterococcaceae</taxon>
        <taxon>Vagococcus</taxon>
    </lineage>
</organism>
<dbReference type="GO" id="GO:0004497">
    <property type="term" value="F:monooxygenase activity"/>
    <property type="evidence" value="ECO:0007669"/>
    <property type="project" value="UniProtKB-KW"/>
</dbReference>
<dbReference type="KEGG" id="vie:OL234_05800"/>
<dbReference type="InterPro" id="IPR014756">
    <property type="entry name" value="Ig_E-set"/>
</dbReference>
<protein>
    <submittedName>
        <fullName evidence="2">Lytic polysaccharide monooxygenase</fullName>
    </submittedName>
</protein>
<name>A0AAF0CT70_9ENTE</name>
<dbReference type="SUPFAM" id="SSF81296">
    <property type="entry name" value="E set domains"/>
    <property type="match status" value="1"/>
</dbReference>
<reference evidence="2" key="1">
    <citation type="submission" date="2022-10" db="EMBL/GenBank/DDBJ databases">
        <title>Vagococcus sp. isolated from poultry meat.</title>
        <authorList>
            <person name="Johansson P."/>
            <person name="Bjorkroth J."/>
        </authorList>
    </citation>
    <scope>NUCLEOTIDE SEQUENCE</scope>
    <source>
        <strain evidence="2">STAA11</strain>
    </source>
</reference>
<gene>
    <name evidence="2" type="ORF">OL234_05800</name>
</gene>